<dbReference type="KEGG" id="smic:SmB9_21530"/>
<evidence type="ECO:0000313" key="5">
    <source>
        <dbReference type="EMBL" id="BBE34495.1"/>
    </source>
</evidence>
<evidence type="ECO:0000256" key="1">
    <source>
        <dbReference type="ARBA" id="ARBA00023015"/>
    </source>
</evidence>
<gene>
    <name evidence="6" type="ORF">DFR51_1081</name>
    <name evidence="5" type="ORF">SmB9_21530</name>
</gene>
<dbReference type="Gene3D" id="1.10.10.60">
    <property type="entry name" value="Homeodomain-like"/>
    <property type="match status" value="1"/>
</dbReference>
<dbReference type="RefSeq" id="WP_121047961.1">
    <property type="nucleotide sequence ID" value="NZ_AP018711.1"/>
</dbReference>
<name>A0AAD1G1A5_SPHMI</name>
<dbReference type="Pfam" id="PF12833">
    <property type="entry name" value="HTH_18"/>
    <property type="match status" value="1"/>
</dbReference>
<evidence type="ECO:0000259" key="4">
    <source>
        <dbReference type="PROSITE" id="PS01124"/>
    </source>
</evidence>
<dbReference type="PANTHER" id="PTHR47894:SF1">
    <property type="entry name" value="HTH-TYPE TRANSCRIPTIONAL REGULATOR VQSM"/>
    <property type="match status" value="1"/>
</dbReference>
<dbReference type="GO" id="GO:0005829">
    <property type="term" value="C:cytosol"/>
    <property type="evidence" value="ECO:0007669"/>
    <property type="project" value="TreeGrafter"/>
</dbReference>
<feature type="domain" description="HTH araC/xylS-type" evidence="4">
    <location>
        <begin position="237"/>
        <end position="338"/>
    </location>
</feature>
<dbReference type="Pfam" id="PF12625">
    <property type="entry name" value="Arabinose_bd"/>
    <property type="match status" value="1"/>
</dbReference>
<accession>A0AAD1G1A5</accession>
<keyword evidence="2" id="KW-0238">DNA-binding</keyword>
<reference evidence="6 8" key="2">
    <citation type="submission" date="2018-10" db="EMBL/GenBank/DDBJ databases">
        <title>Genomic Encyclopedia of Type Strains, Phase IV (KMG-IV): sequencing the most valuable type-strain genomes for metagenomic binning, comparative biology and taxonomic classification.</title>
        <authorList>
            <person name="Goeker M."/>
        </authorList>
    </citation>
    <scope>NUCLEOTIDE SEQUENCE [LARGE SCALE GENOMIC DNA]</scope>
    <source>
        <strain evidence="6 8">DSM 19791</strain>
    </source>
</reference>
<dbReference type="InterPro" id="IPR032687">
    <property type="entry name" value="AraC-type_N"/>
</dbReference>
<evidence type="ECO:0000313" key="7">
    <source>
        <dbReference type="Proteomes" id="UP000275727"/>
    </source>
</evidence>
<evidence type="ECO:0000256" key="3">
    <source>
        <dbReference type="ARBA" id="ARBA00023163"/>
    </source>
</evidence>
<dbReference type="AlphaFoldDB" id="A0AAD1G1A5"/>
<dbReference type="Proteomes" id="UP000276029">
    <property type="component" value="Unassembled WGS sequence"/>
</dbReference>
<dbReference type="GO" id="GO:0003700">
    <property type="term" value="F:DNA-binding transcription factor activity"/>
    <property type="evidence" value="ECO:0007669"/>
    <property type="project" value="InterPro"/>
</dbReference>
<dbReference type="PANTHER" id="PTHR47894">
    <property type="entry name" value="HTH-TYPE TRANSCRIPTIONAL REGULATOR GADX"/>
    <property type="match status" value="1"/>
</dbReference>
<evidence type="ECO:0000313" key="6">
    <source>
        <dbReference type="EMBL" id="RKS91516.1"/>
    </source>
</evidence>
<keyword evidence="8" id="KW-1185">Reference proteome</keyword>
<dbReference type="PROSITE" id="PS01124">
    <property type="entry name" value="HTH_ARAC_FAMILY_2"/>
    <property type="match status" value="1"/>
</dbReference>
<dbReference type="SUPFAM" id="SSF46689">
    <property type="entry name" value="Homeodomain-like"/>
    <property type="match status" value="1"/>
</dbReference>
<organism evidence="5 7">
    <name type="scientific">Sphingosinicella microcystinivorans</name>
    <dbReference type="NCBI Taxonomy" id="335406"/>
    <lineage>
        <taxon>Bacteria</taxon>
        <taxon>Pseudomonadati</taxon>
        <taxon>Pseudomonadota</taxon>
        <taxon>Alphaproteobacteria</taxon>
        <taxon>Sphingomonadales</taxon>
        <taxon>Sphingosinicellaceae</taxon>
        <taxon>Sphingosinicella</taxon>
    </lineage>
</organism>
<dbReference type="SMART" id="SM00342">
    <property type="entry name" value="HTH_ARAC"/>
    <property type="match status" value="1"/>
</dbReference>
<reference evidence="5 7" key="1">
    <citation type="submission" date="2018-06" db="EMBL/GenBank/DDBJ databases">
        <title>Complete Genome Sequence of the Microcystin-Degrading Bacterium Sphingosinicella microcystinivorans Strain B-9.</title>
        <authorList>
            <person name="Jin H."/>
            <person name="Nishizawa T."/>
            <person name="Guo Y."/>
            <person name="Nishizawa A."/>
            <person name="Park H."/>
            <person name="Kato H."/>
            <person name="Tsuji K."/>
            <person name="Harada K."/>
        </authorList>
    </citation>
    <scope>NUCLEOTIDE SEQUENCE [LARGE SCALE GENOMIC DNA]</scope>
    <source>
        <strain evidence="5 7">B9</strain>
    </source>
</reference>
<evidence type="ECO:0000313" key="8">
    <source>
        <dbReference type="Proteomes" id="UP000276029"/>
    </source>
</evidence>
<dbReference type="Proteomes" id="UP000275727">
    <property type="component" value="Chromosome"/>
</dbReference>
<dbReference type="GO" id="GO:0000976">
    <property type="term" value="F:transcription cis-regulatory region binding"/>
    <property type="evidence" value="ECO:0007669"/>
    <property type="project" value="TreeGrafter"/>
</dbReference>
<dbReference type="EMBL" id="AP018711">
    <property type="protein sequence ID" value="BBE34495.1"/>
    <property type="molecule type" value="Genomic_DNA"/>
</dbReference>
<evidence type="ECO:0000256" key="2">
    <source>
        <dbReference type="ARBA" id="ARBA00023125"/>
    </source>
</evidence>
<protein>
    <submittedName>
        <fullName evidence="5">AraC family transcriptional regulator</fullName>
    </submittedName>
</protein>
<sequence length="340" mass="37268">MKIELLGSMRMPNQSVRIMRAALDEAGVNPLPLLAKAGIAAAEADDPQGEVSGLQELRFQEVFAGATRDIPGLWFHTGMRYRLMTYGPLGLAVLSAGTVHDGLKVLVAFQALTYSLLQYRLYDENGALAGMEADDSNVAPDLREFCLVRSLGSATTFLKDMRQPFPLARIESSVSPRSDGIDYAAELGVPVEFGAPATRWVFQPGAADLALPMASPLLEQTYQQLCARLIDEAQVSDDMVGRLYSLLVRSSRGFPSAAQAAAELAVSERTLHRRLAKQNLGFGDVLDQVREQRACYLLDRSHLSVEAIGEMLGFAETASFSRAFKRWTGVSPIKFRQRPR</sequence>
<keyword evidence="1" id="KW-0805">Transcription regulation</keyword>
<keyword evidence="3" id="KW-0804">Transcription</keyword>
<dbReference type="InterPro" id="IPR018060">
    <property type="entry name" value="HTH_AraC"/>
</dbReference>
<dbReference type="EMBL" id="RBWX01000007">
    <property type="protein sequence ID" value="RKS91516.1"/>
    <property type="molecule type" value="Genomic_DNA"/>
</dbReference>
<dbReference type="InterPro" id="IPR009057">
    <property type="entry name" value="Homeodomain-like_sf"/>
</dbReference>
<proteinExistence type="predicted"/>